<feature type="compositionally biased region" description="Pro residues" evidence="2">
    <location>
        <begin position="107"/>
        <end position="156"/>
    </location>
</feature>
<feature type="compositionally biased region" description="Polar residues" evidence="2">
    <location>
        <begin position="208"/>
        <end position="217"/>
    </location>
</feature>
<feature type="compositionally biased region" description="Gly residues" evidence="2">
    <location>
        <begin position="619"/>
        <end position="636"/>
    </location>
</feature>
<feature type="compositionally biased region" description="Low complexity" evidence="2">
    <location>
        <begin position="587"/>
        <end position="603"/>
    </location>
</feature>
<evidence type="ECO:0000313" key="3">
    <source>
        <dbReference type="EMBL" id="KAF5349715.1"/>
    </source>
</evidence>
<accession>A0A8H5CXE5</accession>
<sequence>MHSSSELTALRAQLAKSHQELRLWKLQLELAQKEILRAQTVVDQVDRARVDAEERAHRYRQQLRQLLEERSVQDAIDQGRRIGFQEGLELGRRSLMPLRRTSAPAPISAPVPTRTPVPPAPAPPVPPPTTTPVPPVPTTTPAPPAPSRTPAPIPDPHPTRPPEVIHPRPPVPPTFQAPPDNYIPVVPQGKSGIALPPPHEWDSRPRSDSQGTNTTRRASIKSGRAATLRSPLPPPVASSAYQPSQPPRTKTPSVVSHHSRSSSRISQFDLVGPPPSESSKKAASTLRMTQPERIADEWRSQNPDMLTPPKDQDVIPRPMSSDPFNHPRPAPPQRPTTTDPTRPRPARSQTPKSTRTIKSPRQVALPTPASNLFYSPPTSTPPQGDWLRTQFANQRTASGLSVVPNIDVESPSEKDNASPAVTEKSTVVVDPTLLSTADTTLPTTEPRDHPKDPVGRVPSAAPTTSTTTSTMPGYYSYPIYSANGKPPQPPMPYIPRAPSTAPSDRPVIPGEMKILPPGFVPLSPIPALSSLDYVPENASSSGSSESTARSGRGGMRAERDYRRSEKARERERERERERDRQSADNMYYQPQQQQHYQQQQHQQVYGAQDVVVMNARGAFGPGPGVGGGGGGGGGGVSPAPLNRPLSIFDED</sequence>
<dbReference type="EMBL" id="JAACJO010000016">
    <property type="protein sequence ID" value="KAF5349715.1"/>
    <property type="molecule type" value="Genomic_DNA"/>
</dbReference>
<feature type="region of interest" description="Disordered" evidence="2">
    <location>
        <begin position="102"/>
        <end position="604"/>
    </location>
</feature>
<evidence type="ECO:0000256" key="2">
    <source>
        <dbReference type="SAM" id="MobiDB-lite"/>
    </source>
</evidence>
<feature type="compositionally biased region" description="Basic and acidic residues" evidence="2">
    <location>
        <begin position="555"/>
        <end position="582"/>
    </location>
</feature>
<protein>
    <submittedName>
        <fullName evidence="3">Uncharacterized protein</fullName>
    </submittedName>
</protein>
<name>A0A8H5CXE5_9AGAR</name>
<reference evidence="3 4" key="1">
    <citation type="journal article" date="2020" name="ISME J.">
        <title>Uncovering the hidden diversity of litter-decomposition mechanisms in mushroom-forming fungi.</title>
        <authorList>
            <person name="Floudas D."/>
            <person name="Bentzer J."/>
            <person name="Ahren D."/>
            <person name="Johansson T."/>
            <person name="Persson P."/>
            <person name="Tunlid A."/>
        </authorList>
    </citation>
    <scope>NUCLEOTIDE SEQUENCE [LARGE SCALE GENOMIC DNA]</scope>
    <source>
        <strain evidence="3 4">CBS 146.42</strain>
    </source>
</reference>
<feature type="region of interest" description="Disordered" evidence="2">
    <location>
        <begin position="617"/>
        <end position="651"/>
    </location>
</feature>
<feature type="compositionally biased region" description="Pro residues" evidence="2">
    <location>
        <begin position="486"/>
        <end position="495"/>
    </location>
</feature>
<dbReference type="OrthoDB" id="3268221at2759"/>
<dbReference type="AlphaFoldDB" id="A0A8H5CXE5"/>
<keyword evidence="4" id="KW-1185">Reference proteome</keyword>
<keyword evidence="1" id="KW-0175">Coiled coil</keyword>
<feature type="compositionally biased region" description="Polar residues" evidence="2">
    <location>
        <begin position="239"/>
        <end position="252"/>
    </location>
</feature>
<feature type="compositionally biased region" description="Pro residues" evidence="2">
    <location>
        <begin position="167"/>
        <end position="176"/>
    </location>
</feature>
<feature type="compositionally biased region" description="Polar residues" evidence="2">
    <location>
        <begin position="348"/>
        <end position="359"/>
    </location>
</feature>
<comment type="caution">
    <text evidence="3">The sequence shown here is derived from an EMBL/GenBank/DDBJ whole genome shotgun (WGS) entry which is preliminary data.</text>
</comment>
<feature type="compositionally biased region" description="Polar residues" evidence="2">
    <location>
        <begin position="390"/>
        <end position="399"/>
    </location>
</feature>
<feature type="compositionally biased region" description="Basic and acidic residues" evidence="2">
    <location>
        <begin position="445"/>
        <end position="454"/>
    </location>
</feature>
<feature type="compositionally biased region" description="Low complexity" evidence="2">
    <location>
        <begin position="538"/>
        <end position="550"/>
    </location>
</feature>
<feature type="compositionally biased region" description="Basic and acidic residues" evidence="2">
    <location>
        <begin position="157"/>
        <end position="166"/>
    </location>
</feature>
<dbReference type="PRINTS" id="PR01217">
    <property type="entry name" value="PRICHEXTENSN"/>
</dbReference>
<proteinExistence type="predicted"/>
<feature type="compositionally biased region" description="Low complexity" evidence="2">
    <location>
        <begin position="458"/>
        <end position="470"/>
    </location>
</feature>
<gene>
    <name evidence="3" type="ORF">D9756_008776</name>
</gene>
<feature type="coiled-coil region" evidence="1">
    <location>
        <begin position="14"/>
        <end position="69"/>
    </location>
</feature>
<feature type="compositionally biased region" description="Polar residues" evidence="2">
    <location>
        <begin position="433"/>
        <end position="443"/>
    </location>
</feature>
<organism evidence="3 4">
    <name type="scientific">Leucocoprinus leucothites</name>
    <dbReference type="NCBI Taxonomy" id="201217"/>
    <lineage>
        <taxon>Eukaryota</taxon>
        <taxon>Fungi</taxon>
        <taxon>Dikarya</taxon>
        <taxon>Basidiomycota</taxon>
        <taxon>Agaricomycotina</taxon>
        <taxon>Agaricomycetes</taxon>
        <taxon>Agaricomycetidae</taxon>
        <taxon>Agaricales</taxon>
        <taxon>Agaricineae</taxon>
        <taxon>Agaricaceae</taxon>
        <taxon>Leucocoprinus</taxon>
    </lineage>
</organism>
<evidence type="ECO:0000313" key="4">
    <source>
        <dbReference type="Proteomes" id="UP000559027"/>
    </source>
</evidence>
<dbReference type="Proteomes" id="UP000559027">
    <property type="component" value="Unassembled WGS sequence"/>
</dbReference>
<evidence type="ECO:0000256" key="1">
    <source>
        <dbReference type="SAM" id="Coils"/>
    </source>
</evidence>
<feature type="compositionally biased region" description="Polar residues" evidence="2">
    <location>
        <begin position="368"/>
        <end position="377"/>
    </location>
</feature>